<dbReference type="Gene3D" id="1.10.10.60">
    <property type="entry name" value="Homeodomain-like"/>
    <property type="match status" value="1"/>
</dbReference>
<dbReference type="KEGG" id="snep:Enr13x_22070"/>
<dbReference type="InterPro" id="IPR000014">
    <property type="entry name" value="PAS"/>
</dbReference>
<evidence type="ECO:0000313" key="5">
    <source>
        <dbReference type="EMBL" id="QDV42362.1"/>
    </source>
</evidence>
<dbReference type="InterPro" id="IPR050204">
    <property type="entry name" value="AraC_XylS_family_regulators"/>
</dbReference>
<sequence>MRTERKPHPVAGACDRDVTSIDVKVLSKLFDSAPDAAFFVKDADGRYVAVNESLVKRHGFRSKSDVIGKQPRDICQGEFGQVPSKQDEKVLRTGRPLIEHLEMQWDRPLNPVWCLTTKLPIHDSDGNVVGLIGFSRDVRVSIPTEEIPTAFAIALEEFERTLDAAVTPAWLAQRSRLTTQKLARFTRRIFDLTPTQLIAKIRIAAASRLLRSTNKPIVEIALACGFCDHSAFTRAFRRATGVTPSVFRKQR</sequence>
<gene>
    <name evidence="5" type="primary">cdhR</name>
    <name evidence="5" type="ORF">Enr13x_22070</name>
</gene>
<dbReference type="GO" id="GO:0003700">
    <property type="term" value="F:DNA-binding transcription factor activity"/>
    <property type="evidence" value="ECO:0007669"/>
    <property type="project" value="InterPro"/>
</dbReference>
<dbReference type="InterPro" id="IPR013656">
    <property type="entry name" value="PAS_4"/>
</dbReference>
<keyword evidence="6" id="KW-1185">Reference proteome</keyword>
<evidence type="ECO:0000256" key="2">
    <source>
        <dbReference type="ARBA" id="ARBA00023125"/>
    </source>
</evidence>
<dbReference type="Proteomes" id="UP000319004">
    <property type="component" value="Chromosome"/>
</dbReference>
<dbReference type="EMBL" id="CP037423">
    <property type="protein sequence ID" value="QDV42362.1"/>
    <property type="molecule type" value="Genomic_DNA"/>
</dbReference>
<dbReference type="SUPFAM" id="SSF55785">
    <property type="entry name" value="PYP-like sensor domain (PAS domain)"/>
    <property type="match status" value="1"/>
</dbReference>
<feature type="domain" description="HTH araC/xylS-type" evidence="4">
    <location>
        <begin position="152"/>
        <end position="250"/>
    </location>
</feature>
<evidence type="ECO:0000256" key="1">
    <source>
        <dbReference type="ARBA" id="ARBA00023015"/>
    </source>
</evidence>
<dbReference type="Pfam" id="PF12833">
    <property type="entry name" value="HTH_18"/>
    <property type="match status" value="1"/>
</dbReference>
<evidence type="ECO:0000313" key="6">
    <source>
        <dbReference type="Proteomes" id="UP000319004"/>
    </source>
</evidence>
<proteinExistence type="predicted"/>
<keyword evidence="2" id="KW-0238">DNA-binding</keyword>
<name>A0A518HND0_9BACT</name>
<dbReference type="Gene3D" id="3.30.450.20">
    <property type="entry name" value="PAS domain"/>
    <property type="match status" value="1"/>
</dbReference>
<dbReference type="OrthoDB" id="273555at2"/>
<organism evidence="5 6">
    <name type="scientific">Stieleria neptunia</name>
    <dbReference type="NCBI Taxonomy" id="2527979"/>
    <lineage>
        <taxon>Bacteria</taxon>
        <taxon>Pseudomonadati</taxon>
        <taxon>Planctomycetota</taxon>
        <taxon>Planctomycetia</taxon>
        <taxon>Pirellulales</taxon>
        <taxon>Pirellulaceae</taxon>
        <taxon>Stieleria</taxon>
    </lineage>
</organism>
<dbReference type="PROSITE" id="PS00041">
    <property type="entry name" value="HTH_ARAC_FAMILY_1"/>
    <property type="match status" value="1"/>
</dbReference>
<dbReference type="PROSITE" id="PS01124">
    <property type="entry name" value="HTH_ARAC_FAMILY_2"/>
    <property type="match status" value="1"/>
</dbReference>
<dbReference type="GO" id="GO:0043565">
    <property type="term" value="F:sequence-specific DNA binding"/>
    <property type="evidence" value="ECO:0007669"/>
    <property type="project" value="InterPro"/>
</dbReference>
<evidence type="ECO:0000256" key="3">
    <source>
        <dbReference type="ARBA" id="ARBA00023163"/>
    </source>
</evidence>
<dbReference type="PRINTS" id="PR00032">
    <property type="entry name" value="HTHARAC"/>
</dbReference>
<dbReference type="InterPro" id="IPR018062">
    <property type="entry name" value="HTH_AraC-typ_CS"/>
</dbReference>
<dbReference type="CDD" id="cd00130">
    <property type="entry name" value="PAS"/>
    <property type="match status" value="1"/>
</dbReference>
<dbReference type="InterPro" id="IPR018060">
    <property type="entry name" value="HTH_AraC"/>
</dbReference>
<accession>A0A518HND0</accession>
<protein>
    <submittedName>
        <fullName evidence="5">HTH-type transcriptional regulator CdhR</fullName>
    </submittedName>
</protein>
<dbReference type="InterPro" id="IPR035965">
    <property type="entry name" value="PAS-like_dom_sf"/>
</dbReference>
<keyword evidence="3" id="KW-0804">Transcription</keyword>
<dbReference type="InterPro" id="IPR020449">
    <property type="entry name" value="Tscrpt_reg_AraC-type_HTH"/>
</dbReference>
<dbReference type="InterPro" id="IPR009057">
    <property type="entry name" value="Homeodomain-like_sf"/>
</dbReference>
<dbReference type="SUPFAM" id="SSF46689">
    <property type="entry name" value="Homeodomain-like"/>
    <property type="match status" value="1"/>
</dbReference>
<dbReference type="Pfam" id="PF08448">
    <property type="entry name" value="PAS_4"/>
    <property type="match status" value="1"/>
</dbReference>
<reference evidence="5 6" key="1">
    <citation type="submission" date="2019-03" db="EMBL/GenBank/DDBJ databases">
        <title>Deep-cultivation of Planctomycetes and their phenomic and genomic characterization uncovers novel biology.</title>
        <authorList>
            <person name="Wiegand S."/>
            <person name="Jogler M."/>
            <person name="Boedeker C."/>
            <person name="Pinto D."/>
            <person name="Vollmers J."/>
            <person name="Rivas-Marin E."/>
            <person name="Kohn T."/>
            <person name="Peeters S.H."/>
            <person name="Heuer A."/>
            <person name="Rast P."/>
            <person name="Oberbeckmann S."/>
            <person name="Bunk B."/>
            <person name="Jeske O."/>
            <person name="Meyerdierks A."/>
            <person name="Storesund J.E."/>
            <person name="Kallscheuer N."/>
            <person name="Luecker S."/>
            <person name="Lage O.M."/>
            <person name="Pohl T."/>
            <person name="Merkel B.J."/>
            <person name="Hornburger P."/>
            <person name="Mueller R.-W."/>
            <person name="Bruemmer F."/>
            <person name="Labrenz M."/>
            <person name="Spormann A.M."/>
            <person name="Op den Camp H."/>
            <person name="Overmann J."/>
            <person name="Amann R."/>
            <person name="Jetten M.S.M."/>
            <person name="Mascher T."/>
            <person name="Medema M.H."/>
            <person name="Devos D.P."/>
            <person name="Kaster A.-K."/>
            <person name="Ovreas L."/>
            <person name="Rohde M."/>
            <person name="Galperin M.Y."/>
            <person name="Jogler C."/>
        </authorList>
    </citation>
    <scope>NUCLEOTIDE SEQUENCE [LARGE SCALE GENOMIC DNA]</scope>
    <source>
        <strain evidence="5 6">Enr13</strain>
    </source>
</reference>
<evidence type="ECO:0000259" key="4">
    <source>
        <dbReference type="PROSITE" id="PS01124"/>
    </source>
</evidence>
<keyword evidence="1" id="KW-0805">Transcription regulation</keyword>
<dbReference type="PANTHER" id="PTHR46796">
    <property type="entry name" value="HTH-TYPE TRANSCRIPTIONAL ACTIVATOR RHAS-RELATED"/>
    <property type="match status" value="1"/>
</dbReference>
<dbReference type="NCBIfam" id="TIGR00229">
    <property type="entry name" value="sensory_box"/>
    <property type="match status" value="1"/>
</dbReference>
<dbReference type="SMART" id="SM00342">
    <property type="entry name" value="HTH_ARAC"/>
    <property type="match status" value="1"/>
</dbReference>
<dbReference type="AlphaFoldDB" id="A0A518HND0"/>